<dbReference type="SMART" id="SM00507">
    <property type="entry name" value="HNHc"/>
    <property type="match status" value="1"/>
</dbReference>
<evidence type="ECO:0000259" key="2">
    <source>
        <dbReference type="SMART" id="SM00507"/>
    </source>
</evidence>
<proteinExistence type="predicted"/>
<evidence type="ECO:0000313" key="3">
    <source>
        <dbReference type="EMBL" id="SFG66754.1"/>
    </source>
</evidence>
<dbReference type="CDD" id="cd00085">
    <property type="entry name" value="HNHc"/>
    <property type="match status" value="1"/>
</dbReference>
<dbReference type="AlphaFoldDB" id="A0A1I2TPD0"/>
<keyword evidence="3" id="KW-0255">Endonuclease</keyword>
<keyword evidence="4" id="KW-1185">Reference proteome</keyword>
<evidence type="ECO:0000256" key="1">
    <source>
        <dbReference type="SAM" id="MobiDB-lite"/>
    </source>
</evidence>
<organism evidence="3 4">
    <name type="scientific">Corynebacterium spheniscorum</name>
    <dbReference type="NCBI Taxonomy" id="185761"/>
    <lineage>
        <taxon>Bacteria</taxon>
        <taxon>Bacillati</taxon>
        <taxon>Actinomycetota</taxon>
        <taxon>Actinomycetes</taxon>
        <taxon>Mycobacteriales</taxon>
        <taxon>Corynebacteriaceae</taxon>
        <taxon>Corynebacterium</taxon>
    </lineage>
</organism>
<feature type="domain" description="HNH nuclease" evidence="2">
    <location>
        <begin position="273"/>
        <end position="325"/>
    </location>
</feature>
<dbReference type="InterPro" id="IPR003615">
    <property type="entry name" value="HNH_nuc"/>
</dbReference>
<dbReference type="Gene3D" id="1.10.30.50">
    <property type="match status" value="1"/>
</dbReference>
<sequence length="416" mass="46883">MNATQPYWSHTDVTDPISKRQCQYRRDDLALFITHLPREDDDADTHIAAYASADGRSKYMIERGFKGADMILKLPKLHQQVQELGHLDLRYLAAIDDCLEGVAEDLLPQFDDLLLEYFTPQEVAETLPTVKALQKFLERHKLEHVPGYAEYVDAAYEERHLDFHSTKDGLHTIEGVITEEEGTILKTALDKTAKQHNTDRIGALMGLVTGDFKPGTITLNYFAPSPEEKPTYLDGAGYLSNMNTAVFNQVEVQTRNLADAVAYLNPDYSPTRDQKTAVRLRDGHCRFPGCTVEAANCQIDHVFEWDKGGQTIVTNLQCLCKYHHNLKTGGRLRVFMDHNAVCTWIWRNLGCTTTRPDGPLAEVSRANWGQKWGSRRARPQTCTQGEKAFKSEAQKRKKTPGNLIPGAKELSLSAHP</sequence>
<dbReference type="EMBL" id="FOPJ01000009">
    <property type="protein sequence ID" value="SFG66754.1"/>
    <property type="molecule type" value="Genomic_DNA"/>
</dbReference>
<name>A0A1I2TPD0_9CORY</name>
<reference evidence="3 4" key="1">
    <citation type="submission" date="2016-10" db="EMBL/GenBank/DDBJ databases">
        <authorList>
            <person name="de Groot N.N."/>
        </authorList>
    </citation>
    <scope>NUCLEOTIDE SEQUENCE [LARGE SCALE GENOMIC DNA]</scope>
    <source>
        <strain>J11</strain>
        <strain evidence="4">PG 39</strain>
    </source>
</reference>
<dbReference type="GO" id="GO:0004519">
    <property type="term" value="F:endonuclease activity"/>
    <property type="evidence" value="ECO:0007669"/>
    <property type="project" value="UniProtKB-KW"/>
</dbReference>
<keyword evidence="3" id="KW-0378">Hydrolase</keyword>
<keyword evidence="3" id="KW-0540">Nuclease</keyword>
<accession>A0A1I2TPD0</accession>
<protein>
    <submittedName>
        <fullName evidence="3">HNH endonuclease</fullName>
    </submittedName>
</protein>
<evidence type="ECO:0000313" key="4">
    <source>
        <dbReference type="Proteomes" id="UP000199065"/>
    </source>
</evidence>
<feature type="region of interest" description="Disordered" evidence="1">
    <location>
        <begin position="370"/>
        <end position="416"/>
    </location>
</feature>
<dbReference type="RefSeq" id="WP_092286150.1">
    <property type="nucleotide sequence ID" value="NZ_FOPJ01000009.1"/>
</dbReference>
<gene>
    <name evidence="3" type="ORF">SAMN05660282_01572</name>
</gene>
<dbReference type="OrthoDB" id="4412276at2"/>
<dbReference type="Proteomes" id="UP000199065">
    <property type="component" value="Unassembled WGS sequence"/>
</dbReference>
<dbReference type="STRING" id="185761.SAMN05660282_01572"/>